<dbReference type="EC" id="2.6.1.1" evidence="7"/>
<evidence type="ECO:0000313" key="10">
    <source>
        <dbReference type="Proteomes" id="UP001521116"/>
    </source>
</evidence>
<dbReference type="Proteomes" id="UP001521116">
    <property type="component" value="Unassembled WGS sequence"/>
</dbReference>
<dbReference type="Gene3D" id="3.90.1150.10">
    <property type="entry name" value="Aspartate Aminotransferase, domain 1"/>
    <property type="match status" value="1"/>
</dbReference>
<dbReference type="EMBL" id="JAJVDC020000038">
    <property type="protein sequence ID" value="KAL1631793.1"/>
    <property type="molecule type" value="Genomic_DNA"/>
</dbReference>
<evidence type="ECO:0000256" key="3">
    <source>
        <dbReference type="ARBA" id="ARBA00011738"/>
    </source>
</evidence>
<comment type="cofactor">
    <cofactor evidence="1">
        <name>pyridoxal 5'-phosphate</name>
        <dbReference type="ChEBI" id="CHEBI:597326"/>
    </cofactor>
</comment>
<keyword evidence="5 7" id="KW-0808">Transferase</keyword>
<dbReference type="CDD" id="cd00609">
    <property type="entry name" value="AAT_like"/>
    <property type="match status" value="1"/>
</dbReference>
<dbReference type="InterPro" id="IPR015424">
    <property type="entry name" value="PyrdxlP-dep_Trfase"/>
</dbReference>
<evidence type="ECO:0000256" key="7">
    <source>
        <dbReference type="RuleBase" id="RU000480"/>
    </source>
</evidence>
<dbReference type="InterPro" id="IPR000796">
    <property type="entry name" value="Asp_trans"/>
</dbReference>
<evidence type="ECO:0000256" key="2">
    <source>
        <dbReference type="ARBA" id="ARBA00007441"/>
    </source>
</evidence>
<keyword evidence="10" id="KW-1185">Reference proteome</keyword>
<proteinExistence type="inferred from homology"/>
<protein>
    <recommendedName>
        <fullName evidence="7">Aspartate aminotransferase</fullName>
        <ecNumber evidence="7">2.6.1.1</ecNumber>
    </recommendedName>
</protein>
<evidence type="ECO:0000259" key="8">
    <source>
        <dbReference type="Pfam" id="PF00155"/>
    </source>
</evidence>
<dbReference type="PANTHER" id="PTHR11879:SF20">
    <property type="entry name" value="ASPARTATE AMINOTRANSFERASE"/>
    <property type="match status" value="1"/>
</dbReference>
<dbReference type="Pfam" id="PF00155">
    <property type="entry name" value="Aminotran_1_2"/>
    <property type="match status" value="1"/>
</dbReference>
<dbReference type="SUPFAM" id="SSF53383">
    <property type="entry name" value="PLP-dependent transferases"/>
    <property type="match status" value="1"/>
</dbReference>
<comment type="miscellaneous">
    <text evidence="7">In eukaryotes there are cytoplasmic, mitochondrial and chloroplastic isozymes.</text>
</comment>
<dbReference type="PANTHER" id="PTHR11879">
    <property type="entry name" value="ASPARTATE AMINOTRANSFERASE"/>
    <property type="match status" value="1"/>
</dbReference>
<dbReference type="Gene3D" id="3.40.640.10">
    <property type="entry name" value="Type I PLP-dependent aspartate aminotransferase-like (Major domain)"/>
    <property type="match status" value="1"/>
</dbReference>
<reference evidence="9 10" key="1">
    <citation type="submission" date="2024-02" db="EMBL/GenBank/DDBJ databases">
        <title>De novo assembly and annotation of 12 fungi associated with fruit tree decline syndrome in Ontario, Canada.</title>
        <authorList>
            <person name="Sulman M."/>
            <person name="Ellouze W."/>
            <person name="Ilyukhin E."/>
        </authorList>
    </citation>
    <scope>NUCLEOTIDE SEQUENCE [LARGE SCALE GENOMIC DNA]</scope>
    <source>
        <strain evidence="9 10">M1-105</strain>
    </source>
</reference>
<organism evidence="9 10">
    <name type="scientific">Neofusicoccum ribis</name>
    <dbReference type="NCBI Taxonomy" id="45134"/>
    <lineage>
        <taxon>Eukaryota</taxon>
        <taxon>Fungi</taxon>
        <taxon>Dikarya</taxon>
        <taxon>Ascomycota</taxon>
        <taxon>Pezizomycotina</taxon>
        <taxon>Dothideomycetes</taxon>
        <taxon>Dothideomycetes incertae sedis</taxon>
        <taxon>Botryosphaeriales</taxon>
        <taxon>Botryosphaeriaceae</taxon>
        <taxon>Neofusicoccum</taxon>
    </lineage>
</organism>
<comment type="subunit">
    <text evidence="3 7">Homodimer.</text>
</comment>
<evidence type="ECO:0000256" key="1">
    <source>
        <dbReference type="ARBA" id="ARBA00001933"/>
    </source>
</evidence>
<evidence type="ECO:0000313" key="9">
    <source>
        <dbReference type="EMBL" id="KAL1631793.1"/>
    </source>
</evidence>
<dbReference type="PROSITE" id="PS00105">
    <property type="entry name" value="AA_TRANSFER_CLASS_1"/>
    <property type="match status" value="1"/>
</dbReference>
<keyword evidence="6" id="KW-0663">Pyridoxal phosphate</keyword>
<keyword evidence="4 7" id="KW-0032">Aminotransferase</keyword>
<evidence type="ECO:0000256" key="6">
    <source>
        <dbReference type="ARBA" id="ARBA00022898"/>
    </source>
</evidence>
<gene>
    <name evidence="9" type="ORF">SLS56_004314</name>
</gene>
<name>A0ABR3SWR4_9PEZI</name>
<comment type="catalytic activity">
    <reaction evidence="7">
        <text>L-aspartate + 2-oxoglutarate = oxaloacetate + L-glutamate</text>
        <dbReference type="Rhea" id="RHEA:21824"/>
        <dbReference type="ChEBI" id="CHEBI:16452"/>
        <dbReference type="ChEBI" id="CHEBI:16810"/>
        <dbReference type="ChEBI" id="CHEBI:29985"/>
        <dbReference type="ChEBI" id="CHEBI:29991"/>
        <dbReference type="EC" id="2.6.1.1"/>
    </reaction>
</comment>
<feature type="domain" description="Aminotransferase class I/classII large" evidence="8">
    <location>
        <begin position="71"/>
        <end position="440"/>
    </location>
</feature>
<dbReference type="InterPro" id="IPR004839">
    <property type="entry name" value="Aminotransferase_I/II_large"/>
</dbReference>
<accession>A0ABR3SWR4</accession>
<comment type="caution">
    <text evidence="9">The sequence shown here is derived from an EMBL/GenBank/DDBJ whole genome shotgun (WGS) entry which is preliminary data.</text>
</comment>
<evidence type="ECO:0000256" key="4">
    <source>
        <dbReference type="ARBA" id="ARBA00022576"/>
    </source>
</evidence>
<evidence type="ECO:0000256" key="5">
    <source>
        <dbReference type="ARBA" id="ARBA00022679"/>
    </source>
</evidence>
<dbReference type="PRINTS" id="PR00799">
    <property type="entry name" value="TRANSAMINASE"/>
</dbReference>
<dbReference type="InterPro" id="IPR015421">
    <property type="entry name" value="PyrdxlP-dep_Trfase_major"/>
</dbReference>
<dbReference type="InterPro" id="IPR015422">
    <property type="entry name" value="PyrdxlP-dep_Trfase_small"/>
</dbReference>
<dbReference type="InterPro" id="IPR004838">
    <property type="entry name" value="NHTrfase_class1_PyrdxlP-BS"/>
</dbReference>
<sequence>MVHNAPLVPDWTNRFFPAAIRDKAVGNRRSSTADVMGSLPIPESRFAHLDDVPMDEAFMIMRDFALDEAPGKISLGAGVYRDDEAKPWVLPSVRKAEQLIVADPTVDHEYQPMTGYAPFVAHAQNLTFGPLTPHLAPRIASVQTISGTGACHMAARFLSDSLRPARIWISDPTWANHTLIFTVSAPNVKQCLYPYYDPATRALDFAGMLSTLSHSAQPGDVVLLHACAHNPTGIDPTPAQWAQLADVCAARQLFPFFDSAYQGFASGDLDADAAAIRLFAERGLELAVAQSFSKNFGLYGQRAGALHVLLARPDAQPRALAQLVRLVRGEFSTSPVHGARVVATILADAALREQWLRDLRAMSARIKDMRARLHAELLARGTPGSWDHIVNQIGMFSYTGLSAAQVRRLRDEHHIYLMSSGRASIAGLNGGNVVAAAAAIDAVVRAEEKEEA</sequence>
<comment type="similarity">
    <text evidence="2">Belongs to the class-I pyridoxal-phosphate-dependent aminotransferase family.</text>
</comment>
<dbReference type="NCBIfam" id="NF006719">
    <property type="entry name" value="PRK09257.1"/>
    <property type="match status" value="1"/>
</dbReference>